<dbReference type="Gene3D" id="1.10.10.1650">
    <property type="match status" value="1"/>
</dbReference>
<accession>A0AB35YT10</accession>
<dbReference type="Pfam" id="PF18347">
    <property type="entry name" value="DUF5606"/>
    <property type="match status" value="1"/>
</dbReference>
<gene>
    <name evidence="5" type="ORF">VZD24_00185</name>
    <name evidence="4" type="ORF">VZD85_03175</name>
</gene>
<dbReference type="Pfam" id="PF21186">
    <property type="entry name" value="DUF6852"/>
    <property type="match status" value="1"/>
</dbReference>
<dbReference type="Proteomes" id="UP001388259">
    <property type="component" value="Unassembled WGS sequence"/>
</dbReference>
<dbReference type="InterPro" id="IPR049281">
    <property type="entry name" value="BVU_3817-like_C_sf"/>
</dbReference>
<evidence type="ECO:0000313" key="7">
    <source>
        <dbReference type="Proteomes" id="UP001390963"/>
    </source>
</evidence>
<evidence type="ECO:0000259" key="3">
    <source>
        <dbReference type="Pfam" id="PF21186"/>
    </source>
</evidence>
<sequence>MSLEKVLSISGKPGLYKLKSQTRAGFLAESLLDGKTINVSGRHNVSLLSEIAIYTLTEEVPLREVFKKISEKENGKETINHKASKEELEEFFFGVMPDYDEDRVYASDIKKVVQWYNMLIKNGITDFSEAEESEEDQTETDETKDTKKPAAKKAAAPKAATPKAAAPKASSAKKGGSTKNAASRKT</sequence>
<dbReference type="EMBL" id="JAZBJM010000001">
    <property type="protein sequence ID" value="MEM0517342.1"/>
    <property type="molecule type" value="Genomic_DNA"/>
</dbReference>
<feature type="region of interest" description="Disordered" evidence="1">
    <location>
        <begin position="128"/>
        <end position="186"/>
    </location>
</feature>
<evidence type="ECO:0000259" key="2">
    <source>
        <dbReference type="Pfam" id="PF18347"/>
    </source>
</evidence>
<dbReference type="RefSeq" id="WP_342686683.1">
    <property type="nucleotide sequence ID" value="NZ_JAZBJM010000001.1"/>
</dbReference>
<name>A0AB35YT10_9FLAO</name>
<dbReference type="AlphaFoldDB" id="A0AB35YT10"/>
<feature type="compositionally biased region" description="Low complexity" evidence="1">
    <location>
        <begin position="152"/>
        <end position="186"/>
    </location>
</feature>
<feature type="domain" description="DUF5606" evidence="2">
    <location>
        <begin position="3"/>
        <end position="48"/>
    </location>
</feature>
<proteinExistence type="predicted"/>
<organism evidence="4 6">
    <name type="scientific">Aequorivita flava</name>
    <dbReference type="NCBI Taxonomy" id="3114371"/>
    <lineage>
        <taxon>Bacteria</taxon>
        <taxon>Pseudomonadati</taxon>
        <taxon>Bacteroidota</taxon>
        <taxon>Flavobacteriia</taxon>
        <taxon>Flavobacteriales</taxon>
        <taxon>Flavobacteriaceae</taxon>
        <taxon>Aequorivita</taxon>
    </lineage>
</organism>
<keyword evidence="7" id="KW-1185">Reference proteome</keyword>
<evidence type="ECO:0000313" key="6">
    <source>
        <dbReference type="Proteomes" id="UP001388259"/>
    </source>
</evidence>
<evidence type="ECO:0000313" key="4">
    <source>
        <dbReference type="EMBL" id="MEM0517342.1"/>
    </source>
</evidence>
<evidence type="ECO:0000256" key="1">
    <source>
        <dbReference type="SAM" id="MobiDB-lite"/>
    </source>
</evidence>
<dbReference type="EMBL" id="JBANCF010000001">
    <property type="protein sequence ID" value="MEM0571917.1"/>
    <property type="molecule type" value="Genomic_DNA"/>
</dbReference>
<dbReference type="Gene3D" id="2.30.30.730">
    <property type="match status" value="1"/>
</dbReference>
<protein>
    <submittedName>
        <fullName evidence="4">DUF5606 domain-containing protein</fullName>
    </submittedName>
</protein>
<feature type="domain" description="DUF6852" evidence="3">
    <location>
        <begin position="51"/>
        <end position="119"/>
    </location>
</feature>
<comment type="caution">
    <text evidence="4">The sequence shown here is derived from an EMBL/GenBank/DDBJ whole genome shotgun (WGS) entry which is preliminary data.</text>
</comment>
<dbReference type="InterPro" id="IPR041218">
    <property type="entry name" value="DUF5606"/>
</dbReference>
<dbReference type="InterPro" id="IPR049282">
    <property type="entry name" value="BVU_3817_N_sf"/>
</dbReference>
<dbReference type="InterPro" id="IPR049280">
    <property type="entry name" value="DUF6852"/>
</dbReference>
<dbReference type="Proteomes" id="UP001390963">
    <property type="component" value="Unassembled WGS sequence"/>
</dbReference>
<evidence type="ECO:0000313" key="5">
    <source>
        <dbReference type="EMBL" id="MEM0571917.1"/>
    </source>
</evidence>
<reference evidence="4 7" key="1">
    <citation type="submission" date="2024-01" db="EMBL/GenBank/DDBJ databases">
        <title>Aequorivita flavus sp. nov., isolated from deep-sea sediment.</title>
        <authorList>
            <person name="Chen X."/>
        </authorList>
    </citation>
    <scope>NUCLEOTIDE SEQUENCE</scope>
    <source>
        <strain evidence="4">MCCC 1A16923</strain>
        <strain evidence="5 7">MCCC 1A16935</strain>
    </source>
</reference>
<feature type="compositionally biased region" description="Acidic residues" evidence="1">
    <location>
        <begin position="128"/>
        <end position="140"/>
    </location>
</feature>